<organism evidence="3 4">
    <name type="scientific">Halomonas elongata</name>
    <dbReference type="NCBI Taxonomy" id="2746"/>
    <lineage>
        <taxon>Bacteria</taxon>
        <taxon>Pseudomonadati</taxon>
        <taxon>Pseudomonadota</taxon>
        <taxon>Gammaproteobacteria</taxon>
        <taxon>Oceanospirillales</taxon>
        <taxon>Halomonadaceae</taxon>
        <taxon>Halomonas</taxon>
    </lineage>
</organism>
<evidence type="ECO:0000256" key="1">
    <source>
        <dbReference type="SAM" id="MobiDB-lite"/>
    </source>
</evidence>
<comment type="caution">
    <text evidence="3">The sequence shown here is derived from an EMBL/GenBank/DDBJ whole genome shotgun (WGS) entry which is preliminary data.</text>
</comment>
<feature type="transmembrane region" description="Helical" evidence="2">
    <location>
        <begin position="6"/>
        <end position="30"/>
    </location>
</feature>
<dbReference type="Proteomes" id="UP000092504">
    <property type="component" value="Unassembled WGS sequence"/>
</dbReference>
<proteinExistence type="predicted"/>
<gene>
    <name evidence="3" type="ORF">A8U91_02655</name>
</gene>
<evidence type="ECO:0000313" key="3">
    <source>
        <dbReference type="EMBL" id="OBX38260.1"/>
    </source>
</evidence>
<feature type="region of interest" description="Disordered" evidence="1">
    <location>
        <begin position="40"/>
        <end position="62"/>
    </location>
</feature>
<keyword evidence="2" id="KW-0812">Transmembrane</keyword>
<evidence type="ECO:0000256" key="2">
    <source>
        <dbReference type="SAM" id="Phobius"/>
    </source>
</evidence>
<dbReference type="PATRIC" id="fig|2746.7.peg.2722"/>
<keyword evidence="2" id="KW-1133">Transmembrane helix</keyword>
<accession>A0A1B8P7R3</accession>
<reference evidence="3 4" key="1">
    <citation type="submission" date="2016-06" db="EMBL/GenBank/DDBJ databases">
        <title>Genome sequence of halotolerant plant growth promoting strain of Halomonas elongata HEK1 isolated from salterns of Rann of Kutch, Gujarat, India.</title>
        <authorList>
            <person name="Gaba S."/>
            <person name="Singh R.N."/>
            <person name="Abrol S."/>
            <person name="Kaushik R."/>
            <person name="Saxena A.K."/>
        </authorList>
    </citation>
    <scope>NUCLEOTIDE SEQUENCE [LARGE SCALE GENOMIC DNA]</scope>
    <source>
        <strain evidence="3 4">HEK1</strain>
    </source>
</reference>
<sequence length="62" mass="7059">MGSQLGNAGLLLVNTLVNIYLFLLMLRFLLQASRADYYNPSASRWSRSPNRRCVPSRASWGR</sequence>
<keyword evidence="2" id="KW-0472">Membrane</keyword>
<name>A0A1B8P7R3_HALEL</name>
<evidence type="ECO:0000313" key="4">
    <source>
        <dbReference type="Proteomes" id="UP000092504"/>
    </source>
</evidence>
<dbReference type="AlphaFoldDB" id="A0A1B8P7R3"/>
<dbReference type="EMBL" id="MAJD01000001">
    <property type="protein sequence ID" value="OBX38260.1"/>
    <property type="molecule type" value="Genomic_DNA"/>
</dbReference>
<protein>
    <submittedName>
        <fullName evidence="3">Uncharacterized protein</fullName>
    </submittedName>
</protein>